<proteinExistence type="inferred from homology"/>
<dbReference type="SMART" id="SM01008">
    <property type="entry name" value="Ald_Xan_dh_C"/>
    <property type="match status" value="1"/>
</dbReference>
<dbReference type="InterPro" id="IPR008274">
    <property type="entry name" value="AldOxase/xan_DH_MoCoBD1"/>
</dbReference>
<evidence type="ECO:0000259" key="5">
    <source>
        <dbReference type="SMART" id="SM01008"/>
    </source>
</evidence>
<dbReference type="SUPFAM" id="SSF54665">
    <property type="entry name" value="CO dehydrogenase molybdoprotein N-domain-like"/>
    <property type="match status" value="1"/>
</dbReference>
<dbReference type="InterPro" id="IPR016208">
    <property type="entry name" value="Ald_Oxase/xanthine_DH-like"/>
</dbReference>
<dbReference type="InterPro" id="IPR037165">
    <property type="entry name" value="AldOxase/xan_DH_Mopterin-bd_sf"/>
</dbReference>
<evidence type="ECO:0000313" key="7">
    <source>
        <dbReference type="Proteomes" id="UP000563050"/>
    </source>
</evidence>
<dbReference type="Proteomes" id="UP000563050">
    <property type="component" value="Unassembled WGS sequence"/>
</dbReference>
<reference evidence="6 7" key="1">
    <citation type="submission" date="2020-08" db="EMBL/GenBank/DDBJ databases">
        <title>Genomic Encyclopedia of Type Strains, Phase III (KMG-III): the genomes of soil and plant-associated and newly described type strains.</title>
        <authorList>
            <person name="Whitman W."/>
        </authorList>
    </citation>
    <scope>NUCLEOTIDE SEQUENCE [LARGE SCALE GENOMIC DNA]</scope>
    <source>
        <strain evidence="6 7">CECT 7341</strain>
    </source>
</reference>
<keyword evidence="2" id="KW-0500">Molybdenum</keyword>
<dbReference type="EC" id="1.17.1.4" evidence="6"/>
<dbReference type="InterPro" id="IPR036856">
    <property type="entry name" value="Ald_Oxase/Xan_DH_a/b_sf"/>
</dbReference>
<feature type="domain" description="Aldehyde oxidase/xanthine dehydrogenase a/b hammerhead" evidence="5">
    <location>
        <begin position="24"/>
        <end position="137"/>
    </location>
</feature>
<dbReference type="Pfam" id="PF02738">
    <property type="entry name" value="MoCoBD_1"/>
    <property type="match status" value="1"/>
</dbReference>
<dbReference type="EMBL" id="JACHXQ010000004">
    <property type="protein sequence ID" value="MBB3184033.1"/>
    <property type="molecule type" value="Genomic_DNA"/>
</dbReference>
<dbReference type="Pfam" id="PF20256">
    <property type="entry name" value="MoCoBD_2"/>
    <property type="match status" value="1"/>
</dbReference>
<keyword evidence="7" id="KW-1185">Reference proteome</keyword>
<gene>
    <name evidence="6" type="ORF">FHR95_001593</name>
</gene>
<dbReference type="Gene3D" id="3.90.1170.50">
    <property type="entry name" value="Aldehyde oxidase/xanthine dehydrogenase, a/b hammerhead"/>
    <property type="match status" value="1"/>
</dbReference>
<dbReference type="InterPro" id="IPR000674">
    <property type="entry name" value="Ald_Oxase/Xan_DH_a/b"/>
</dbReference>
<evidence type="ECO:0000256" key="3">
    <source>
        <dbReference type="ARBA" id="ARBA00023002"/>
    </source>
</evidence>
<organism evidence="6 7">
    <name type="scientific">Halomonas fontilapidosi</name>
    <dbReference type="NCBI Taxonomy" id="616675"/>
    <lineage>
        <taxon>Bacteria</taxon>
        <taxon>Pseudomonadati</taxon>
        <taxon>Pseudomonadota</taxon>
        <taxon>Gammaproteobacteria</taxon>
        <taxon>Oceanospirillales</taxon>
        <taxon>Halomonadaceae</taxon>
        <taxon>Halomonas</taxon>
    </lineage>
</organism>
<comment type="caution">
    <text evidence="6">The sequence shown here is derived from an EMBL/GenBank/DDBJ whole genome shotgun (WGS) entry which is preliminary data.</text>
</comment>
<name>A0A7W5DKW1_9GAMM</name>
<sequence length="741" mass="80070">MSEINDPAIVGHQTPRIDGEDKLTGRATYTTDWQVTGMLHGYPVPATIAHGTLEALELDEARAMPGVVDILHHRHFPELQRSPNSMKHGDQVSEVRLPFEDERIYYHGQYIALVVAETFDQARAAALCVRARYRREHDVRPGLLSGDAEGETVDDYSRGDPDIAFASAPVIHDATYTIAPESHVPLEPHVTLAEWHGSEPRLIVHESTQGIFYERNALARIFDLPAERVEVISHYIGSGFGNKLFMWPHAVATAAAARLLGRPVKTVLPRQQDMMSTGQRPASRQRIRLAADPDGRLMAIHHDSTSETSLVDRHVDACGGATPSAYACDNVATRQRLLAVNHGTPCPMRAPGEVSGIFALESAIDELALELDMDPLALRLRNYADHDPQRDLPWSSKQLDVCLKGAAERFGWAARDPRIGAMRKGDEIIGYGMASATWFAGRQPCEARVEIRADGSLLAACGTQDIGTGTYTIVAQAVAELTGVPVASIDVRLGETSLPAGPLSGGSMTTATALPAVAAATRDALDALQEIAVGPGGHFAGHDRASLEVKEGALVAKGQRAGFAEILARHRLGSVSGKGSAAPGGERRQYSFRSFGAHFVEVRWDPGISRLRVARVVSSIDVGRAVNPLAARNQVEGAIAMGIGMGLLERLEYDPRDARLINANLADYRVPVHADMPDVDVELLDYPDFRFNEFGARGIGEIGLTGIAPAIANAVHHATGKRVRDLPITIETLLDSPLIMT</sequence>
<accession>A0A7W5DKW1</accession>
<dbReference type="RefSeq" id="WP_183313992.1">
    <property type="nucleotide sequence ID" value="NZ_JACHXQ010000004.1"/>
</dbReference>
<feature type="region of interest" description="Disordered" evidence="4">
    <location>
        <begin position="1"/>
        <end position="22"/>
    </location>
</feature>
<dbReference type="GO" id="GO:0004854">
    <property type="term" value="F:xanthine dehydrogenase activity"/>
    <property type="evidence" value="ECO:0007669"/>
    <property type="project" value="UniProtKB-EC"/>
</dbReference>
<evidence type="ECO:0000256" key="4">
    <source>
        <dbReference type="SAM" id="MobiDB-lite"/>
    </source>
</evidence>
<comment type="similarity">
    <text evidence="1">Belongs to the xanthine dehydrogenase family.</text>
</comment>
<dbReference type="AlphaFoldDB" id="A0A7W5DKW1"/>
<dbReference type="PANTHER" id="PTHR11908">
    <property type="entry name" value="XANTHINE DEHYDROGENASE"/>
    <property type="match status" value="1"/>
</dbReference>
<evidence type="ECO:0000256" key="2">
    <source>
        <dbReference type="ARBA" id="ARBA00022505"/>
    </source>
</evidence>
<evidence type="ECO:0000256" key="1">
    <source>
        <dbReference type="ARBA" id="ARBA00006849"/>
    </source>
</evidence>
<dbReference type="InterPro" id="IPR046867">
    <property type="entry name" value="AldOxase/xan_DH_MoCoBD2"/>
</dbReference>
<dbReference type="GO" id="GO:0005506">
    <property type="term" value="F:iron ion binding"/>
    <property type="evidence" value="ECO:0007669"/>
    <property type="project" value="InterPro"/>
</dbReference>
<dbReference type="SUPFAM" id="SSF56003">
    <property type="entry name" value="Molybdenum cofactor-binding domain"/>
    <property type="match status" value="1"/>
</dbReference>
<keyword evidence="3 6" id="KW-0560">Oxidoreductase</keyword>
<dbReference type="Pfam" id="PF01315">
    <property type="entry name" value="Ald_Xan_dh_C"/>
    <property type="match status" value="1"/>
</dbReference>
<dbReference type="Gene3D" id="3.30.365.10">
    <property type="entry name" value="Aldehyde oxidase/xanthine dehydrogenase, molybdopterin binding domain"/>
    <property type="match status" value="4"/>
</dbReference>
<protein>
    <submittedName>
        <fullName evidence="6">Xanthine dehydrogenase YagR molybdenum-binding subunit</fullName>
        <ecNumber evidence="6">1.17.1.4</ecNumber>
    </submittedName>
</protein>
<evidence type="ECO:0000313" key="6">
    <source>
        <dbReference type="EMBL" id="MBB3184033.1"/>
    </source>
</evidence>
<dbReference type="PANTHER" id="PTHR11908:SF132">
    <property type="entry name" value="ALDEHYDE OXIDASE 1-RELATED"/>
    <property type="match status" value="1"/>
</dbReference>